<dbReference type="Gene3D" id="3.40.30.10">
    <property type="entry name" value="Glutaredoxin"/>
    <property type="match status" value="1"/>
</dbReference>
<comment type="caution">
    <text evidence="6">The sequence shown here is derived from an EMBL/GenBank/DDBJ whole genome shotgun (WGS) entry which is preliminary data.</text>
</comment>
<dbReference type="RefSeq" id="WP_386755924.1">
    <property type="nucleotide sequence ID" value="NZ_JBHSNM010000007.1"/>
</dbReference>
<dbReference type="PANTHER" id="PTHR35891">
    <property type="entry name" value="THIOL:DISULFIDE INTERCHANGE PROTEIN DSBA"/>
    <property type="match status" value="1"/>
</dbReference>
<dbReference type="PANTHER" id="PTHR35891:SF2">
    <property type="entry name" value="THIOL:DISULFIDE INTERCHANGE PROTEIN DSBA"/>
    <property type="match status" value="1"/>
</dbReference>
<feature type="signal peptide" evidence="4">
    <location>
        <begin position="1"/>
        <end position="28"/>
    </location>
</feature>
<dbReference type="InterPro" id="IPR023205">
    <property type="entry name" value="DsbA/DsbL"/>
</dbReference>
<reference evidence="7" key="1">
    <citation type="journal article" date="2019" name="Int. J. Syst. Evol. Microbiol.">
        <title>The Global Catalogue of Microorganisms (GCM) 10K type strain sequencing project: providing services to taxonomists for standard genome sequencing and annotation.</title>
        <authorList>
            <consortium name="The Broad Institute Genomics Platform"/>
            <consortium name="The Broad Institute Genome Sequencing Center for Infectious Disease"/>
            <person name="Wu L."/>
            <person name="Ma J."/>
        </authorList>
    </citation>
    <scope>NUCLEOTIDE SEQUENCE [LARGE SCALE GENOMIC DNA]</scope>
    <source>
        <strain evidence="7">KACC 11407</strain>
    </source>
</reference>
<accession>A0ABW0SQT4</accession>
<dbReference type="PROSITE" id="PS51257">
    <property type="entry name" value="PROKAR_LIPOPROTEIN"/>
    <property type="match status" value="1"/>
</dbReference>
<dbReference type="Proteomes" id="UP001596036">
    <property type="component" value="Unassembled WGS sequence"/>
</dbReference>
<evidence type="ECO:0000256" key="2">
    <source>
        <dbReference type="ARBA" id="ARBA00023284"/>
    </source>
</evidence>
<dbReference type="SUPFAM" id="SSF52833">
    <property type="entry name" value="Thioredoxin-like"/>
    <property type="match status" value="1"/>
</dbReference>
<feature type="chain" id="PRO_5045535474" evidence="4">
    <location>
        <begin position="29"/>
        <end position="251"/>
    </location>
</feature>
<name>A0ABW0SQT4_9GAMM</name>
<dbReference type="InterPro" id="IPR050824">
    <property type="entry name" value="Thiol_disulfide_DsbA"/>
</dbReference>
<keyword evidence="2" id="KW-0676">Redox-active center</keyword>
<evidence type="ECO:0000313" key="7">
    <source>
        <dbReference type="Proteomes" id="UP001596036"/>
    </source>
</evidence>
<dbReference type="InterPro" id="IPR012336">
    <property type="entry name" value="Thioredoxin-like_fold"/>
</dbReference>
<proteinExistence type="predicted"/>
<evidence type="ECO:0000313" key="6">
    <source>
        <dbReference type="EMBL" id="MFC5571321.1"/>
    </source>
</evidence>
<dbReference type="InterPro" id="IPR036249">
    <property type="entry name" value="Thioredoxin-like_sf"/>
</dbReference>
<dbReference type="EMBL" id="JBHSNM010000007">
    <property type="protein sequence ID" value="MFC5571321.1"/>
    <property type="molecule type" value="Genomic_DNA"/>
</dbReference>
<evidence type="ECO:0000256" key="1">
    <source>
        <dbReference type="ARBA" id="ARBA00022729"/>
    </source>
</evidence>
<evidence type="ECO:0000256" key="3">
    <source>
        <dbReference type="SAM" id="MobiDB-lite"/>
    </source>
</evidence>
<organism evidence="6 7">
    <name type="scientific">Lysobacter yangpyeongensis</name>
    <dbReference type="NCBI Taxonomy" id="346182"/>
    <lineage>
        <taxon>Bacteria</taxon>
        <taxon>Pseudomonadati</taxon>
        <taxon>Pseudomonadota</taxon>
        <taxon>Gammaproteobacteria</taxon>
        <taxon>Lysobacterales</taxon>
        <taxon>Lysobacteraceae</taxon>
        <taxon>Lysobacter</taxon>
    </lineage>
</organism>
<keyword evidence="1 4" id="KW-0732">Signal</keyword>
<dbReference type="InterPro" id="IPR017937">
    <property type="entry name" value="Thioredoxin_CS"/>
</dbReference>
<dbReference type="PROSITE" id="PS00194">
    <property type="entry name" value="THIOREDOXIN_1"/>
    <property type="match status" value="1"/>
</dbReference>
<feature type="region of interest" description="Disordered" evidence="3">
    <location>
        <begin position="34"/>
        <end position="62"/>
    </location>
</feature>
<sequence>MSLRSVPFLSVLCLFVLFLATACTNETAAPATTHAEAPAATASRPVAAEPAPAATPDVPTGPAPVAGIDYAEIPDGHRYGAADDRIEVVEVFSYTCPHCARFEPLLLEWRARQPADVQFVPVAGPFGANPEPFVRAFYAAESLGVRARTHESVFDALHVSGRLDPMRATPQTIAALYAQAGVDPAQFVVAMGSPATNDAIRHATDFIIRSGVDGTPAIVVDGKYRVTGKTMEDMLRIATHLVARERAARGG</sequence>
<evidence type="ECO:0000259" key="5">
    <source>
        <dbReference type="PROSITE" id="PS51352"/>
    </source>
</evidence>
<evidence type="ECO:0000256" key="4">
    <source>
        <dbReference type="SAM" id="SignalP"/>
    </source>
</evidence>
<protein>
    <submittedName>
        <fullName evidence="6">Thiol:disulfide interchange protein DsbA/DsbL</fullName>
    </submittedName>
</protein>
<keyword evidence="7" id="KW-1185">Reference proteome</keyword>
<feature type="domain" description="Thioredoxin" evidence="5">
    <location>
        <begin position="43"/>
        <end position="243"/>
    </location>
</feature>
<dbReference type="PROSITE" id="PS51352">
    <property type="entry name" value="THIOREDOXIN_2"/>
    <property type="match status" value="1"/>
</dbReference>
<dbReference type="CDD" id="cd03019">
    <property type="entry name" value="DsbA_DsbA"/>
    <property type="match status" value="1"/>
</dbReference>
<dbReference type="Pfam" id="PF13462">
    <property type="entry name" value="Thioredoxin_4"/>
    <property type="match status" value="1"/>
</dbReference>
<gene>
    <name evidence="6" type="ORF">ACFPN1_14750</name>
</gene>
<dbReference type="InterPro" id="IPR013766">
    <property type="entry name" value="Thioredoxin_domain"/>
</dbReference>